<dbReference type="EMBL" id="JBDNCH010000004">
    <property type="protein sequence ID" value="MEN9063071.1"/>
    <property type="molecule type" value="Genomic_DNA"/>
</dbReference>
<dbReference type="GO" id="GO:0008081">
    <property type="term" value="F:phosphoric diester hydrolase activity"/>
    <property type="evidence" value="ECO:0007669"/>
    <property type="project" value="InterPro"/>
</dbReference>
<dbReference type="SUPFAM" id="SSF51695">
    <property type="entry name" value="PLC-like phosphodiesterases"/>
    <property type="match status" value="1"/>
</dbReference>
<evidence type="ECO:0000313" key="3">
    <source>
        <dbReference type="Proteomes" id="UP001428774"/>
    </source>
</evidence>
<evidence type="ECO:0000313" key="2">
    <source>
        <dbReference type="EMBL" id="MEN9063071.1"/>
    </source>
</evidence>
<dbReference type="RefSeq" id="WP_347168178.1">
    <property type="nucleotide sequence ID" value="NZ_JBDNCH010000004.1"/>
</dbReference>
<dbReference type="InterPro" id="IPR030395">
    <property type="entry name" value="GP_PDE_dom"/>
</dbReference>
<dbReference type="Proteomes" id="UP001428774">
    <property type="component" value="Unassembled WGS sequence"/>
</dbReference>
<protein>
    <submittedName>
        <fullName evidence="2">Glycerophosphodiester phosphodiesterase family protein</fullName>
    </submittedName>
</protein>
<sequence>MLDLLPSRHGAVLVCGHRGHIVDGHENTRPALDLAAAHGASMCEIDLRMTADRRLVVFHDDILDDASTGTGLISHLPYAEVARSRTRSRHGLPIEGQPIALFEDILAHCRTLGLGMIVEVKDRFADTAYLEQVAASIRAADMAGAVLISSFDYVTLREMKAIAPELRSMGINYHRLADPAGAARSAAMDVMNTDYPQFAPDIARALHEAGVAVSHYLPRPDHFARRRAYGDDYHARLATILQGGLVDMIVCDDVAWATGFVRDCGLTVARADLATGAAHV</sequence>
<feature type="domain" description="GP-PDE" evidence="1">
    <location>
        <begin position="12"/>
        <end position="280"/>
    </location>
</feature>
<dbReference type="PANTHER" id="PTHR46211">
    <property type="entry name" value="GLYCEROPHOSPHORYL DIESTER PHOSPHODIESTERASE"/>
    <property type="match status" value="1"/>
</dbReference>
<organism evidence="2 3">
    <name type="scientific">Ponticoccus litoralis</name>
    <dbReference type="NCBI Taxonomy" id="422297"/>
    <lineage>
        <taxon>Bacteria</taxon>
        <taxon>Pseudomonadati</taxon>
        <taxon>Pseudomonadota</taxon>
        <taxon>Alphaproteobacteria</taxon>
        <taxon>Rhodobacterales</taxon>
        <taxon>Roseobacteraceae</taxon>
        <taxon>Ponticoccus</taxon>
    </lineage>
</organism>
<dbReference type="GO" id="GO:0006629">
    <property type="term" value="P:lipid metabolic process"/>
    <property type="evidence" value="ECO:0007669"/>
    <property type="project" value="InterPro"/>
</dbReference>
<dbReference type="Pfam" id="PF03009">
    <property type="entry name" value="GDPD"/>
    <property type="match status" value="1"/>
</dbReference>
<reference evidence="2 3" key="1">
    <citation type="submission" date="2024-05" db="EMBL/GenBank/DDBJ databases">
        <title>Genome sequence of Ponticoccus litoralis KCCM 90028.</title>
        <authorList>
            <person name="Kim J.M."/>
            <person name="Lee J.K."/>
            <person name="Choi B.J."/>
            <person name="Bayburt H."/>
            <person name="Baek J.H."/>
            <person name="Jeon C.O."/>
        </authorList>
    </citation>
    <scope>NUCLEOTIDE SEQUENCE [LARGE SCALE GENOMIC DNA]</scope>
    <source>
        <strain evidence="2 3">KCCM 90028</strain>
    </source>
</reference>
<dbReference type="PANTHER" id="PTHR46211:SF1">
    <property type="entry name" value="GLYCEROPHOSPHODIESTER PHOSPHODIESTERASE, CYTOPLASMIC"/>
    <property type="match status" value="1"/>
</dbReference>
<gene>
    <name evidence="2" type="ORF">ABFB10_20905</name>
</gene>
<dbReference type="AlphaFoldDB" id="A0AAW9SDY4"/>
<dbReference type="InterPro" id="IPR017946">
    <property type="entry name" value="PLC-like_Pdiesterase_TIM-brl"/>
</dbReference>
<dbReference type="PROSITE" id="PS51704">
    <property type="entry name" value="GP_PDE"/>
    <property type="match status" value="1"/>
</dbReference>
<dbReference type="Gene3D" id="3.20.20.190">
    <property type="entry name" value="Phosphatidylinositol (PI) phosphodiesterase"/>
    <property type="match status" value="1"/>
</dbReference>
<keyword evidence="3" id="KW-1185">Reference proteome</keyword>
<comment type="caution">
    <text evidence="2">The sequence shown here is derived from an EMBL/GenBank/DDBJ whole genome shotgun (WGS) entry which is preliminary data.</text>
</comment>
<evidence type="ECO:0000259" key="1">
    <source>
        <dbReference type="PROSITE" id="PS51704"/>
    </source>
</evidence>
<accession>A0AAW9SDY4</accession>
<proteinExistence type="predicted"/>
<name>A0AAW9SDY4_9RHOB</name>